<feature type="compositionally biased region" description="Basic and acidic residues" evidence="1">
    <location>
        <begin position="40"/>
        <end position="55"/>
    </location>
</feature>
<reference evidence="2 3" key="1">
    <citation type="submission" date="2020-04" db="EMBL/GenBank/DDBJ databases">
        <title>MicrobeNet Type strains.</title>
        <authorList>
            <person name="Nicholson A.C."/>
        </authorList>
    </citation>
    <scope>NUCLEOTIDE SEQUENCE [LARGE SCALE GENOMIC DNA]</scope>
    <source>
        <strain evidence="2 3">DSM 44956</strain>
    </source>
</reference>
<keyword evidence="3" id="KW-1185">Reference proteome</keyword>
<name>A0A7X6L4N6_9NOCA</name>
<sequence length="550" mass="60442">MNVDARHHPDDDQSKRGPGDETSTRQRLLDNGHNTTDAQKMWHVDTRGKSDDRPARPVTGADPPLTTAAERLRQNDYPDPGAIRREPDTGSSDHAQATEQTTAPPTFDQTATRDTELRSASDDAPDTQLESTRERIMADAAARAEQQLDEVCTVFGIDTPERIGAVAKARDVIAETLAPFTVDATIRLLRGVRSEIAEQPNAVVGIVYRDGGTIGMAIKELDADLYESHCRPVYLSRKTTEAVLQDQENAAERTFSLPEQFRVRDKPDPAEIPGASMRTGKHLVRSGLPVTTPGAHIILVDSGHKGTIQEQLNAAFPKPTYSGHYLFHVQAERDPHPDAKTGHVLHQSPERTFPAEADDPARIYAEKDPAVVFEHLLRGIMSTTHGHDNRGSPIHAREIPSLDQINPLVVAPEYADRGVRIAIMDIAQRTVTNCARTIAELDKAGIDYQPNLAEQARTCTQRVRSWAHGHDTGDPAFNALADSFVRRADKDLIPRLRAVITDLELGEAATTAAWRGYQQLSLADKERYVEQLELTTRSPGSAPPEGTPHG</sequence>
<comment type="caution">
    <text evidence="2">The sequence shown here is derived from an EMBL/GenBank/DDBJ whole genome shotgun (WGS) entry which is preliminary data.</text>
</comment>
<dbReference type="Proteomes" id="UP000540698">
    <property type="component" value="Unassembled WGS sequence"/>
</dbReference>
<proteinExistence type="predicted"/>
<feature type="compositionally biased region" description="Basic and acidic residues" evidence="1">
    <location>
        <begin position="1"/>
        <end position="30"/>
    </location>
</feature>
<dbReference type="AlphaFoldDB" id="A0A7X6L4N6"/>
<dbReference type="EMBL" id="JAAXOS010000007">
    <property type="protein sequence ID" value="NKY27778.1"/>
    <property type="molecule type" value="Genomic_DNA"/>
</dbReference>
<feature type="compositionally biased region" description="Low complexity" evidence="1">
    <location>
        <begin position="95"/>
        <end position="106"/>
    </location>
</feature>
<feature type="compositionally biased region" description="Basic and acidic residues" evidence="1">
    <location>
        <begin position="70"/>
        <end position="88"/>
    </location>
</feature>
<accession>A0A7X6L4N6</accession>
<feature type="compositionally biased region" description="Basic and acidic residues" evidence="1">
    <location>
        <begin position="111"/>
        <end position="121"/>
    </location>
</feature>
<evidence type="ECO:0000313" key="2">
    <source>
        <dbReference type="EMBL" id="NKY27778.1"/>
    </source>
</evidence>
<protein>
    <submittedName>
        <fullName evidence="2">Uncharacterized protein</fullName>
    </submittedName>
</protein>
<evidence type="ECO:0000313" key="3">
    <source>
        <dbReference type="Proteomes" id="UP000540698"/>
    </source>
</evidence>
<gene>
    <name evidence="2" type="ORF">HGB38_16315</name>
</gene>
<organism evidence="2 3">
    <name type="scientific">Nocardia gamkensis</name>
    <dbReference type="NCBI Taxonomy" id="352869"/>
    <lineage>
        <taxon>Bacteria</taxon>
        <taxon>Bacillati</taxon>
        <taxon>Actinomycetota</taxon>
        <taxon>Actinomycetes</taxon>
        <taxon>Mycobacteriales</taxon>
        <taxon>Nocardiaceae</taxon>
        <taxon>Nocardia</taxon>
    </lineage>
</organism>
<evidence type="ECO:0000256" key="1">
    <source>
        <dbReference type="SAM" id="MobiDB-lite"/>
    </source>
</evidence>
<feature type="region of interest" description="Disordered" evidence="1">
    <location>
        <begin position="1"/>
        <end position="131"/>
    </location>
</feature>
<dbReference type="RefSeq" id="WP_062969450.1">
    <property type="nucleotide sequence ID" value="NZ_JAAXOS010000007.1"/>
</dbReference>